<dbReference type="Proteomes" id="UP000037558">
    <property type="component" value="Unassembled WGS sequence"/>
</dbReference>
<evidence type="ECO:0000313" key="2">
    <source>
        <dbReference type="EMBL" id="KOO44247.1"/>
    </source>
</evidence>
<keyword evidence="3" id="KW-1185">Reference proteome</keyword>
<feature type="transmembrane region" description="Helical" evidence="1">
    <location>
        <begin position="6"/>
        <end position="25"/>
    </location>
</feature>
<comment type="caution">
    <text evidence="2">The sequence shown here is derived from an EMBL/GenBank/DDBJ whole genome shotgun (WGS) entry which is preliminary data.</text>
</comment>
<sequence>MNFVFNVIVITVIMVVIYVMMMWVVDRRIALELVNSLLRVCRLHQLQLTFLHTVKRKYRKYEREIDFMLGVKYAQLKQYKEATVHFNDVFLYEDETFMYTEQLQWVLPSYKETRNVQDGKLVIEAFKRQIRHDARFEDVIKPYSQLFE</sequence>
<accession>A0A0M0L045</accession>
<keyword evidence="1" id="KW-0472">Membrane</keyword>
<evidence type="ECO:0000256" key="1">
    <source>
        <dbReference type="SAM" id="Phobius"/>
    </source>
</evidence>
<name>A0A0M0L045_9BACI</name>
<reference evidence="3" key="1">
    <citation type="submission" date="2015-08" db="EMBL/GenBank/DDBJ databases">
        <title>Fjat-14210 dsm16467.</title>
        <authorList>
            <person name="Liu B."/>
            <person name="Wang J."/>
            <person name="Zhu Y."/>
            <person name="Liu G."/>
            <person name="Chen Q."/>
            <person name="Chen Z."/>
            <person name="Lan J."/>
            <person name="Che J."/>
            <person name="Ge C."/>
            <person name="Shi H."/>
            <person name="Pan Z."/>
            <person name="Liu X."/>
        </authorList>
    </citation>
    <scope>NUCLEOTIDE SEQUENCE [LARGE SCALE GENOMIC DNA]</scope>
    <source>
        <strain evidence="3">DSM 16467</strain>
    </source>
</reference>
<dbReference type="PATRIC" id="fig|284581.3.peg.4768"/>
<keyword evidence="1" id="KW-1133">Transmembrane helix</keyword>
<dbReference type="RefSeq" id="WP_053401899.1">
    <property type="nucleotide sequence ID" value="NZ_LILC01000016.1"/>
</dbReference>
<gene>
    <name evidence="2" type="ORF">AMD01_13225</name>
</gene>
<proteinExistence type="predicted"/>
<organism evidence="2 3">
    <name type="scientific">Priestia koreensis</name>
    <dbReference type="NCBI Taxonomy" id="284581"/>
    <lineage>
        <taxon>Bacteria</taxon>
        <taxon>Bacillati</taxon>
        <taxon>Bacillota</taxon>
        <taxon>Bacilli</taxon>
        <taxon>Bacillales</taxon>
        <taxon>Bacillaceae</taxon>
        <taxon>Priestia</taxon>
    </lineage>
</organism>
<dbReference type="EMBL" id="LILC01000016">
    <property type="protein sequence ID" value="KOO44247.1"/>
    <property type="molecule type" value="Genomic_DNA"/>
</dbReference>
<keyword evidence="1" id="KW-0812">Transmembrane</keyword>
<protein>
    <submittedName>
        <fullName evidence="2">Uncharacterized protein</fullName>
    </submittedName>
</protein>
<evidence type="ECO:0000313" key="3">
    <source>
        <dbReference type="Proteomes" id="UP000037558"/>
    </source>
</evidence>
<dbReference type="AlphaFoldDB" id="A0A0M0L045"/>